<proteinExistence type="predicted"/>
<accession>A0AAD5RSV9</accession>
<evidence type="ECO:0000313" key="2">
    <source>
        <dbReference type="EMBL" id="KAJ2903444.1"/>
    </source>
</evidence>
<dbReference type="EMBL" id="JAKWBI020000081">
    <property type="protein sequence ID" value="KAJ2903444.1"/>
    <property type="molecule type" value="Genomic_DNA"/>
</dbReference>
<dbReference type="PANTHER" id="PTHR37019:SF1">
    <property type="entry name" value="EXPERA DOMAIN-CONTAINING PROTEIN"/>
    <property type="match status" value="1"/>
</dbReference>
<gene>
    <name evidence="2" type="ORF">MKZ38_009929</name>
</gene>
<feature type="domain" description="DUF7704" evidence="1">
    <location>
        <begin position="10"/>
        <end position="130"/>
    </location>
</feature>
<dbReference type="Pfam" id="PF24803">
    <property type="entry name" value="DUF7704"/>
    <property type="match status" value="1"/>
</dbReference>
<dbReference type="AlphaFoldDB" id="A0AAD5RSV9"/>
<evidence type="ECO:0000313" key="3">
    <source>
        <dbReference type="Proteomes" id="UP001201980"/>
    </source>
</evidence>
<evidence type="ECO:0000259" key="1">
    <source>
        <dbReference type="Pfam" id="PF24803"/>
    </source>
</evidence>
<keyword evidence="3" id="KW-1185">Reference proteome</keyword>
<protein>
    <recommendedName>
        <fullName evidence="1">DUF7704 domain-containing protein</fullName>
    </recommendedName>
</protein>
<organism evidence="2 3">
    <name type="scientific">Zalerion maritima</name>
    <dbReference type="NCBI Taxonomy" id="339359"/>
    <lineage>
        <taxon>Eukaryota</taxon>
        <taxon>Fungi</taxon>
        <taxon>Dikarya</taxon>
        <taxon>Ascomycota</taxon>
        <taxon>Pezizomycotina</taxon>
        <taxon>Sordariomycetes</taxon>
        <taxon>Lulworthiomycetidae</taxon>
        <taxon>Lulworthiales</taxon>
        <taxon>Lulworthiaceae</taxon>
        <taxon>Zalerion</taxon>
    </lineage>
</organism>
<sequence length="274" mass="30595">MASPVVTASSTLPSWSRFLLLNMEPLFALNGILLSLISPSTYTAVMTRGVLSTINYTSYQWIFTELAGGWLHFAFTEAVVLRMVDDLRVWRLLCIGMLLSDLLYCHSCAEAVGGWGTWLKVWDWTVEDWGRKYKAVSVARASQRSVSGRSGCRMCVASGNIAPENQNDILVHHHHQQYQPSPGHAFPILQEPPSFLADAAPPFHPCSPSAEVPCEPEAHDPWQYREGSCNNPVSPLANLYVRDRFYLNQVVCLQFADVPVHLAKPIESKFEFAG</sequence>
<dbReference type="InterPro" id="IPR056121">
    <property type="entry name" value="DUF7704"/>
</dbReference>
<dbReference type="PANTHER" id="PTHR37019">
    <property type="entry name" value="CHROMOSOME 1, WHOLE GENOME SHOTGUN SEQUENCE"/>
    <property type="match status" value="1"/>
</dbReference>
<dbReference type="Proteomes" id="UP001201980">
    <property type="component" value="Unassembled WGS sequence"/>
</dbReference>
<comment type="caution">
    <text evidence="2">The sequence shown here is derived from an EMBL/GenBank/DDBJ whole genome shotgun (WGS) entry which is preliminary data.</text>
</comment>
<name>A0AAD5RSV9_9PEZI</name>
<reference evidence="2" key="1">
    <citation type="submission" date="2022-07" db="EMBL/GenBank/DDBJ databases">
        <title>Draft genome sequence of Zalerion maritima ATCC 34329, a (micro)plastics degrading marine fungus.</title>
        <authorList>
            <person name="Paco A."/>
            <person name="Goncalves M.F.M."/>
            <person name="Rocha-Santos T.A.P."/>
            <person name="Alves A."/>
        </authorList>
    </citation>
    <scope>NUCLEOTIDE SEQUENCE</scope>
    <source>
        <strain evidence="2">ATCC 34329</strain>
    </source>
</reference>